<evidence type="ECO:0000256" key="1">
    <source>
        <dbReference type="SAM" id="MobiDB-lite"/>
    </source>
</evidence>
<dbReference type="Pfam" id="PF09723">
    <property type="entry name" value="Zn_ribbon_8"/>
    <property type="match status" value="1"/>
</dbReference>
<reference evidence="3 4" key="1">
    <citation type="submission" date="2019-01" db="EMBL/GenBank/DDBJ databases">
        <title>Pseudolysobacter antarctica gen. nov., sp. nov., isolated from Fildes Peninsula, Antarctica.</title>
        <authorList>
            <person name="Wei Z."/>
            <person name="Peng F."/>
        </authorList>
    </citation>
    <scope>NUCLEOTIDE SEQUENCE [LARGE SCALE GENOMIC DNA]</scope>
    <source>
        <strain evidence="3 4">AQ6-296</strain>
    </source>
</reference>
<accession>A0A411HGH0</accession>
<dbReference type="PANTHER" id="PTHR34404">
    <property type="entry name" value="REGULATORY PROTEIN, FMDB FAMILY"/>
    <property type="match status" value="1"/>
</dbReference>
<dbReference type="KEGG" id="xbc:ELE36_03940"/>
<sequence>MPIYEYECATCNQRFERLQKISDPDPGVCPNCGATKIQKCVTAPSFRLAGTGWYETDFKKDGDKKRNLAEKSETSSSGESKSESKPVEKKADAPAAPSSDKPASTVTSTAS</sequence>
<feature type="region of interest" description="Disordered" evidence="1">
    <location>
        <begin position="56"/>
        <end position="111"/>
    </location>
</feature>
<feature type="compositionally biased region" description="Basic and acidic residues" evidence="1">
    <location>
        <begin position="56"/>
        <end position="73"/>
    </location>
</feature>
<feature type="compositionally biased region" description="Basic and acidic residues" evidence="1">
    <location>
        <begin position="80"/>
        <end position="92"/>
    </location>
</feature>
<evidence type="ECO:0000313" key="4">
    <source>
        <dbReference type="Proteomes" id="UP000291562"/>
    </source>
</evidence>
<feature type="domain" description="Putative regulatory protein FmdB zinc ribbon" evidence="2">
    <location>
        <begin position="1"/>
        <end position="42"/>
    </location>
</feature>
<dbReference type="Proteomes" id="UP000291562">
    <property type="component" value="Chromosome"/>
</dbReference>
<evidence type="ECO:0000313" key="3">
    <source>
        <dbReference type="EMBL" id="QBB69598.1"/>
    </source>
</evidence>
<gene>
    <name evidence="3" type="ORF">ELE36_03940</name>
</gene>
<keyword evidence="4" id="KW-1185">Reference proteome</keyword>
<dbReference type="OrthoDB" id="9813321at2"/>
<protein>
    <submittedName>
        <fullName evidence="3">Zinc ribbon domain-containing protein</fullName>
    </submittedName>
</protein>
<dbReference type="RefSeq" id="WP_129831855.1">
    <property type="nucleotide sequence ID" value="NZ_CP035704.1"/>
</dbReference>
<dbReference type="AlphaFoldDB" id="A0A411HGH0"/>
<proteinExistence type="predicted"/>
<feature type="compositionally biased region" description="Low complexity" evidence="1">
    <location>
        <begin position="93"/>
        <end position="104"/>
    </location>
</feature>
<evidence type="ECO:0000259" key="2">
    <source>
        <dbReference type="SMART" id="SM00834"/>
    </source>
</evidence>
<dbReference type="InterPro" id="IPR013429">
    <property type="entry name" value="Regulatory_FmdB_Zinc_ribbon"/>
</dbReference>
<dbReference type="EMBL" id="CP035704">
    <property type="protein sequence ID" value="QBB69598.1"/>
    <property type="molecule type" value="Genomic_DNA"/>
</dbReference>
<dbReference type="NCBIfam" id="TIGR02605">
    <property type="entry name" value="CxxC_CxxC_SSSS"/>
    <property type="match status" value="1"/>
</dbReference>
<organism evidence="3 4">
    <name type="scientific">Pseudolysobacter antarcticus</name>
    <dbReference type="NCBI Taxonomy" id="2511995"/>
    <lineage>
        <taxon>Bacteria</taxon>
        <taxon>Pseudomonadati</taxon>
        <taxon>Pseudomonadota</taxon>
        <taxon>Gammaproteobacteria</taxon>
        <taxon>Lysobacterales</taxon>
        <taxon>Rhodanobacteraceae</taxon>
        <taxon>Pseudolysobacter</taxon>
    </lineage>
</organism>
<name>A0A411HGH0_9GAMM</name>
<dbReference type="PANTHER" id="PTHR34404:SF2">
    <property type="entry name" value="CONSERVED SERINE RICH PROTEIN"/>
    <property type="match status" value="1"/>
</dbReference>
<dbReference type="SMART" id="SM00834">
    <property type="entry name" value="CxxC_CXXC_SSSS"/>
    <property type="match status" value="1"/>
</dbReference>